<dbReference type="Gene3D" id="3.40.50.2000">
    <property type="entry name" value="Glycogen Phosphorylase B"/>
    <property type="match status" value="2"/>
</dbReference>
<dbReference type="GO" id="GO:0009244">
    <property type="term" value="P:lipopolysaccharide core region biosynthetic process"/>
    <property type="evidence" value="ECO:0007669"/>
    <property type="project" value="TreeGrafter"/>
</dbReference>
<dbReference type="InterPro" id="IPR051199">
    <property type="entry name" value="LPS_LOS_Heptosyltrfase"/>
</dbReference>
<dbReference type="CDD" id="cd03789">
    <property type="entry name" value="GT9_LPS_heptosyltransferase"/>
    <property type="match status" value="1"/>
</dbReference>
<accession>A0A7V2ZLM5</accession>
<gene>
    <name evidence="3" type="ORF">ENS31_12220</name>
</gene>
<organism evidence="3">
    <name type="scientific">Ignavibacterium album</name>
    <dbReference type="NCBI Taxonomy" id="591197"/>
    <lineage>
        <taxon>Bacteria</taxon>
        <taxon>Pseudomonadati</taxon>
        <taxon>Ignavibacteriota</taxon>
        <taxon>Ignavibacteria</taxon>
        <taxon>Ignavibacteriales</taxon>
        <taxon>Ignavibacteriaceae</taxon>
        <taxon>Ignavibacterium</taxon>
    </lineage>
</organism>
<dbReference type="AlphaFoldDB" id="A0A7V2ZLM5"/>
<dbReference type="SUPFAM" id="SSF53756">
    <property type="entry name" value="UDP-Glycosyltransferase/glycogen phosphorylase"/>
    <property type="match status" value="1"/>
</dbReference>
<evidence type="ECO:0000313" key="3">
    <source>
        <dbReference type="EMBL" id="HFI92274.1"/>
    </source>
</evidence>
<name>A0A7V2ZLM5_9BACT</name>
<protein>
    <submittedName>
        <fullName evidence="3">Lipopolysaccharide heptosyltransferase family protein</fullName>
    </submittedName>
</protein>
<dbReference type="PANTHER" id="PTHR30160">
    <property type="entry name" value="TETRAACYLDISACCHARIDE 4'-KINASE-RELATED"/>
    <property type="match status" value="1"/>
</dbReference>
<dbReference type="GO" id="GO:0008713">
    <property type="term" value="F:ADP-heptose-lipopolysaccharide heptosyltransferase activity"/>
    <property type="evidence" value="ECO:0007669"/>
    <property type="project" value="TreeGrafter"/>
</dbReference>
<proteinExistence type="predicted"/>
<keyword evidence="1" id="KW-0328">Glycosyltransferase</keyword>
<dbReference type="Pfam" id="PF01075">
    <property type="entry name" value="Glyco_transf_9"/>
    <property type="match status" value="1"/>
</dbReference>
<reference evidence="3" key="1">
    <citation type="journal article" date="2020" name="mSystems">
        <title>Genome- and Community-Level Interaction Insights into Carbon Utilization and Element Cycling Functions of Hydrothermarchaeota in Hydrothermal Sediment.</title>
        <authorList>
            <person name="Zhou Z."/>
            <person name="Liu Y."/>
            <person name="Xu W."/>
            <person name="Pan J."/>
            <person name="Luo Z.H."/>
            <person name="Li M."/>
        </authorList>
    </citation>
    <scope>NUCLEOTIDE SEQUENCE [LARGE SCALE GENOMIC DNA]</scope>
    <source>
        <strain evidence="3">SpSt-479</strain>
    </source>
</reference>
<sequence>MSNQFKNILIVRTDRIGDVVLSLPLAKIIKEKYPDAKITFLVREYTKALAVNNKFVDDVITLKETSSGIPLFENIKEIRSKNFDTAIVVYPTIKISLIIFLSGIKTRIGSGYRLYSFLFNKKVFEHRKDAVKHELEYNLSLLKTIGIENTGGINNVSFDLDVNKNSLLKVEDVLNSIGLTDNEKFIIIHPGSGGSAVDLPVEKFRELIGLLTDKKVKVVLTGSENEFNICNKLKLNDFVFNLAGKFNLDELIALIEKSSLLVANSTGPIHIAAALGKFTFGFYPKVKVCSAQRWGPYTDKKFIYEPELECSDCTVEQCAKLNCMNTINIRTVFNDIVKVLENLNGERK</sequence>
<comment type="caution">
    <text evidence="3">The sequence shown here is derived from an EMBL/GenBank/DDBJ whole genome shotgun (WGS) entry which is preliminary data.</text>
</comment>
<dbReference type="EMBL" id="DSUJ01000010">
    <property type="protein sequence ID" value="HFI92274.1"/>
    <property type="molecule type" value="Genomic_DNA"/>
</dbReference>
<dbReference type="InterPro" id="IPR002201">
    <property type="entry name" value="Glyco_trans_9"/>
</dbReference>
<evidence type="ECO:0000256" key="2">
    <source>
        <dbReference type="ARBA" id="ARBA00022679"/>
    </source>
</evidence>
<dbReference type="GO" id="GO:0005829">
    <property type="term" value="C:cytosol"/>
    <property type="evidence" value="ECO:0007669"/>
    <property type="project" value="TreeGrafter"/>
</dbReference>
<dbReference type="PANTHER" id="PTHR30160:SF15">
    <property type="entry name" value="GLYCOSYLTRANSFERASE HI_0523-RELATED"/>
    <property type="match status" value="1"/>
</dbReference>
<evidence type="ECO:0000256" key="1">
    <source>
        <dbReference type="ARBA" id="ARBA00022676"/>
    </source>
</evidence>
<keyword evidence="2 3" id="KW-0808">Transferase</keyword>